<reference evidence="2 3" key="1">
    <citation type="journal article" date="2020" name="Nature">
        <title>Six reference-quality genomes reveal evolution of bat adaptations.</title>
        <authorList>
            <person name="Jebb D."/>
            <person name="Huang Z."/>
            <person name="Pippel M."/>
            <person name="Hughes G.M."/>
            <person name="Lavrichenko K."/>
            <person name="Devanna P."/>
            <person name="Winkler S."/>
            <person name="Jermiin L.S."/>
            <person name="Skirmuntt E.C."/>
            <person name="Katzourakis A."/>
            <person name="Burkitt-Gray L."/>
            <person name="Ray D.A."/>
            <person name="Sullivan K.A.M."/>
            <person name="Roscito J.G."/>
            <person name="Kirilenko B.M."/>
            <person name="Davalos L.M."/>
            <person name="Corthals A.P."/>
            <person name="Power M.L."/>
            <person name="Jones G."/>
            <person name="Ransome R.D."/>
            <person name="Dechmann D.K.N."/>
            <person name="Locatelli A.G."/>
            <person name="Puechmaille S.J."/>
            <person name="Fedrigo O."/>
            <person name="Jarvis E.D."/>
            <person name="Hiller M."/>
            <person name="Vernes S.C."/>
            <person name="Myers E.W."/>
            <person name="Teeling E.C."/>
        </authorList>
    </citation>
    <scope>NUCLEOTIDE SEQUENCE [LARGE SCALE GENOMIC DNA]</scope>
    <source>
        <strain evidence="2">Bat1K_MPI-CBG_1</strain>
    </source>
</reference>
<name>A0A834DWE6_9CHIR</name>
<evidence type="ECO:0000313" key="2">
    <source>
        <dbReference type="EMBL" id="KAF6095141.1"/>
    </source>
</evidence>
<dbReference type="EMBL" id="JABVXQ010000008">
    <property type="protein sequence ID" value="KAF6095141.1"/>
    <property type="molecule type" value="Genomic_DNA"/>
</dbReference>
<feature type="compositionally biased region" description="Polar residues" evidence="1">
    <location>
        <begin position="12"/>
        <end position="29"/>
    </location>
</feature>
<evidence type="ECO:0000313" key="3">
    <source>
        <dbReference type="Proteomes" id="UP000664940"/>
    </source>
</evidence>
<gene>
    <name evidence="2" type="ORF">HJG60_012108</name>
</gene>
<organism evidence="2 3">
    <name type="scientific">Phyllostomus discolor</name>
    <name type="common">pale spear-nosed bat</name>
    <dbReference type="NCBI Taxonomy" id="89673"/>
    <lineage>
        <taxon>Eukaryota</taxon>
        <taxon>Metazoa</taxon>
        <taxon>Chordata</taxon>
        <taxon>Craniata</taxon>
        <taxon>Vertebrata</taxon>
        <taxon>Euteleostomi</taxon>
        <taxon>Mammalia</taxon>
        <taxon>Eutheria</taxon>
        <taxon>Laurasiatheria</taxon>
        <taxon>Chiroptera</taxon>
        <taxon>Yangochiroptera</taxon>
        <taxon>Phyllostomidae</taxon>
        <taxon>Phyllostominae</taxon>
        <taxon>Phyllostomus</taxon>
    </lineage>
</organism>
<feature type="compositionally biased region" description="Gly residues" evidence="1">
    <location>
        <begin position="1"/>
        <end position="11"/>
    </location>
</feature>
<sequence length="125" mass="13416">MGMGVKPGGCSGSTHLVQGRSSRAPSMTYGTATLEPQMVEALSSFSQHWAAVPLTSVSRWSTYPSIQTWGFGRSRPIPRAFPLHLITSVLGSVPLDITVTVDIDSIWIVQKCPKSLLYTAAQPGN</sequence>
<dbReference type="AlphaFoldDB" id="A0A834DWE6"/>
<proteinExistence type="predicted"/>
<dbReference type="Proteomes" id="UP000664940">
    <property type="component" value="Unassembled WGS sequence"/>
</dbReference>
<evidence type="ECO:0000256" key="1">
    <source>
        <dbReference type="SAM" id="MobiDB-lite"/>
    </source>
</evidence>
<protein>
    <submittedName>
        <fullName evidence="2">Uncharacterized protein</fullName>
    </submittedName>
</protein>
<accession>A0A834DWE6</accession>
<feature type="region of interest" description="Disordered" evidence="1">
    <location>
        <begin position="1"/>
        <end position="29"/>
    </location>
</feature>
<comment type="caution">
    <text evidence="2">The sequence shown here is derived from an EMBL/GenBank/DDBJ whole genome shotgun (WGS) entry which is preliminary data.</text>
</comment>